<comment type="function">
    <text evidence="1">Involved in the TonB-dependent energy-dependent transport of various receptor-bound substrates.</text>
</comment>
<evidence type="ECO:0000256" key="2">
    <source>
        <dbReference type="ARBA" id="ARBA00004249"/>
    </source>
</evidence>
<evidence type="ECO:0000256" key="4">
    <source>
        <dbReference type="ARBA" id="ARBA00011471"/>
    </source>
</evidence>
<gene>
    <name evidence="14" type="ORF">ENJ65_03360</name>
</gene>
<organism evidence="14">
    <name type="scientific">Candidatus Tenderia electrophaga</name>
    <dbReference type="NCBI Taxonomy" id="1748243"/>
    <lineage>
        <taxon>Bacteria</taxon>
        <taxon>Pseudomonadati</taxon>
        <taxon>Pseudomonadota</taxon>
        <taxon>Gammaproteobacteria</taxon>
        <taxon>Candidatus Tenderiales</taxon>
        <taxon>Candidatus Tenderiaceae</taxon>
        <taxon>Candidatus Tenderia</taxon>
    </lineage>
</organism>
<name>A0A832J8V0_9GAMM</name>
<evidence type="ECO:0000256" key="13">
    <source>
        <dbReference type="SAM" id="Phobius"/>
    </source>
</evidence>
<keyword evidence="7" id="KW-0997">Cell inner membrane</keyword>
<keyword evidence="11 13" id="KW-0472">Membrane</keyword>
<dbReference type="GO" id="GO:0005886">
    <property type="term" value="C:plasma membrane"/>
    <property type="evidence" value="ECO:0007669"/>
    <property type="project" value="UniProtKB-SubCell"/>
</dbReference>
<keyword evidence="8 12" id="KW-0812">Transmembrane</keyword>
<evidence type="ECO:0000256" key="3">
    <source>
        <dbReference type="ARBA" id="ARBA00005811"/>
    </source>
</evidence>
<protein>
    <submittedName>
        <fullName evidence="14">Biopolymer transporter ExbD</fullName>
    </submittedName>
</protein>
<dbReference type="GO" id="GO:0015031">
    <property type="term" value="P:protein transport"/>
    <property type="evidence" value="ECO:0007669"/>
    <property type="project" value="UniProtKB-KW"/>
</dbReference>
<evidence type="ECO:0000256" key="5">
    <source>
        <dbReference type="ARBA" id="ARBA00022448"/>
    </source>
</evidence>
<evidence type="ECO:0000256" key="12">
    <source>
        <dbReference type="RuleBase" id="RU003879"/>
    </source>
</evidence>
<dbReference type="Gene3D" id="3.30.420.270">
    <property type="match status" value="1"/>
</dbReference>
<comment type="subcellular location">
    <subcellularLocation>
        <location evidence="2">Cell inner membrane</location>
        <topology evidence="2">Single-pass type II membrane protein</topology>
    </subcellularLocation>
    <subcellularLocation>
        <location evidence="12">Cell membrane</location>
        <topology evidence="12">Single-pass type II membrane protein</topology>
    </subcellularLocation>
</comment>
<keyword evidence="5 12" id="KW-0813">Transport</keyword>
<evidence type="ECO:0000256" key="10">
    <source>
        <dbReference type="ARBA" id="ARBA00022989"/>
    </source>
</evidence>
<evidence type="ECO:0000256" key="7">
    <source>
        <dbReference type="ARBA" id="ARBA00022519"/>
    </source>
</evidence>
<accession>A0A832J8V0</accession>
<comment type="subunit">
    <text evidence="4">The accessory proteins ExbB and ExbD seem to form a complex with TonB.</text>
</comment>
<dbReference type="PANTHER" id="PTHR30558">
    <property type="entry name" value="EXBD MEMBRANE COMPONENT OF PMF-DRIVEN MACROMOLECULE IMPORT SYSTEM"/>
    <property type="match status" value="1"/>
</dbReference>
<sequence>MAFSSEQDDDEVMSEINMTPLVDVMLVLLIIFMLTVPVLTQSVDIELPQTTGKVSEQQPKAITISIKAEGQLFWNEEAIDKQALQTRLANAAAQSPQPQIQINGDRQASYDHVIQVMAGAQRAGLTQLGFITEVSQ</sequence>
<dbReference type="EMBL" id="DRNF01000211">
    <property type="protein sequence ID" value="HHJ80652.1"/>
    <property type="molecule type" value="Genomic_DNA"/>
</dbReference>
<evidence type="ECO:0000256" key="1">
    <source>
        <dbReference type="ARBA" id="ARBA00003540"/>
    </source>
</evidence>
<comment type="caution">
    <text evidence="14">The sequence shown here is derived from an EMBL/GenBank/DDBJ whole genome shotgun (WGS) entry which is preliminary data.</text>
</comment>
<dbReference type="GO" id="GO:0022857">
    <property type="term" value="F:transmembrane transporter activity"/>
    <property type="evidence" value="ECO:0007669"/>
    <property type="project" value="InterPro"/>
</dbReference>
<dbReference type="PANTHER" id="PTHR30558:SF12">
    <property type="entry name" value="BIOPOLYMER TRANSPORT PROTEIN EXBD"/>
    <property type="match status" value="1"/>
</dbReference>
<dbReference type="AlphaFoldDB" id="A0A832J8V0"/>
<keyword evidence="6" id="KW-1003">Cell membrane</keyword>
<keyword evidence="10 13" id="KW-1133">Transmembrane helix</keyword>
<dbReference type="Proteomes" id="UP000885832">
    <property type="component" value="Unassembled WGS sequence"/>
</dbReference>
<evidence type="ECO:0000256" key="6">
    <source>
        <dbReference type="ARBA" id="ARBA00022475"/>
    </source>
</evidence>
<evidence type="ECO:0000313" key="14">
    <source>
        <dbReference type="EMBL" id="HHJ80652.1"/>
    </source>
</evidence>
<evidence type="ECO:0000256" key="8">
    <source>
        <dbReference type="ARBA" id="ARBA00022692"/>
    </source>
</evidence>
<evidence type="ECO:0000256" key="9">
    <source>
        <dbReference type="ARBA" id="ARBA00022927"/>
    </source>
</evidence>
<proteinExistence type="inferred from homology"/>
<dbReference type="Pfam" id="PF02472">
    <property type="entry name" value="ExbD"/>
    <property type="match status" value="1"/>
</dbReference>
<comment type="similarity">
    <text evidence="3 12">Belongs to the ExbD/TolR family.</text>
</comment>
<feature type="transmembrane region" description="Helical" evidence="13">
    <location>
        <begin position="20"/>
        <end position="39"/>
    </location>
</feature>
<dbReference type="InterPro" id="IPR003400">
    <property type="entry name" value="ExbD"/>
</dbReference>
<evidence type="ECO:0000256" key="11">
    <source>
        <dbReference type="ARBA" id="ARBA00023136"/>
    </source>
</evidence>
<keyword evidence="9 12" id="KW-0653">Protein transport</keyword>
<reference evidence="14" key="1">
    <citation type="journal article" date="2020" name="mSystems">
        <title>Genome- and Community-Level Interaction Insights into Carbon Utilization and Element Cycling Functions of Hydrothermarchaeota in Hydrothermal Sediment.</title>
        <authorList>
            <person name="Zhou Z."/>
            <person name="Liu Y."/>
            <person name="Xu W."/>
            <person name="Pan J."/>
            <person name="Luo Z.H."/>
            <person name="Li M."/>
        </authorList>
    </citation>
    <scope>NUCLEOTIDE SEQUENCE [LARGE SCALE GENOMIC DNA]</scope>
    <source>
        <strain evidence="14">HyVt-505</strain>
    </source>
</reference>